<keyword evidence="1" id="KW-0812">Transmembrane</keyword>
<evidence type="ECO:0008006" key="4">
    <source>
        <dbReference type="Google" id="ProtNLM"/>
    </source>
</evidence>
<keyword evidence="3" id="KW-1185">Reference proteome</keyword>
<accession>A0A251STL2</accession>
<name>A0A251STL2_HELAN</name>
<proteinExistence type="predicted"/>
<evidence type="ECO:0000313" key="2">
    <source>
        <dbReference type="EMBL" id="OTG01822.1"/>
    </source>
</evidence>
<evidence type="ECO:0000313" key="3">
    <source>
        <dbReference type="Proteomes" id="UP000215914"/>
    </source>
</evidence>
<protein>
    <recommendedName>
        <fullName evidence="4">Transmembrane protein</fullName>
    </recommendedName>
</protein>
<evidence type="ECO:0000256" key="1">
    <source>
        <dbReference type="SAM" id="Phobius"/>
    </source>
</evidence>
<dbReference type="EMBL" id="CM007902">
    <property type="protein sequence ID" value="OTG01822.1"/>
    <property type="molecule type" value="Genomic_DNA"/>
</dbReference>
<sequence>MKRKIVGGGVLAVWGSKGSICFSWGGGGVLPVVVGLTATVVVGFDGDCGGGF</sequence>
<dbReference type="AlphaFoldDB" id="A0A251STL2"/>
<dbReference type="Proteomes" id="UP000215914">
    <property type="component" value="Chromosome 13"/>
</dbReference>
<gene>
    <name evidence="2" type="ORF">HannXRQ_Chr13g0406181</name>
</gene>
<keyword evidence="1" id="KW-1133">Transmembrane helix</keyword>
<organism evidence="2 3">
    <name type="scientific">Helianthus annuus</name>
    <name type="common">Common sunflower</name>
    <dbReference type="NCBI Taxonomy" id="4232"/>
    <lineage>
        <taxon>Eukaryota</taxon>
        <taxon>Viridiplantae</taxon>
        <taxon>Streptophyta</taxon>
        <taxon>Embryophyta</taxon>
        <taxon>Tracheophyta</taxon>
        <taxon>Spermatophyta</taxon>
        <taxon>Magnoliopsida</taxon>
        <taxon>eudicotyledons</taxon>
        <taxon>Gunneridae</taxon>
        <taxon>Pentapetalae</taxon>
        <taxon>asterids</taxon>
        <taxon>campanulids</taxon>
        <taxon>Asterales</taxon>
        <taxon>Asteraceae</taxon>
        <taxon>Asteroideae</taxon>
        <taxon>Heliantheae alliance</taxon>
        <taxon>Heliantheae</taxon>
        <taxon>Helianthus</taxon>
    </lineage>
</organism>
<dbReference type="InParanoid" id="A0A251STL2"/>
<keyword evidence="1" id="KW-0472">Membrane</keyword>
<reference evidence="3" key="1">
    <citation type="journal article" date="2017" name="Nature">
        <title>The sunflower genome provides insights into oil metabolism, flowering and Asterid evolution.</title>
        <authorList>
            <person name="Badouin H."/>
            <person name="Gouzy J."/>
            <person name="Grassa C.J."/>
            <person name="Murat F."/>
            <person name="Staton S.E."/>
            <person name="Cottret L."/>
            <person name="Lelandais-Briere C."/>
            <person name="Owens G.L."/>
            <person name="Carrere S."/>
            <person name="Mayjonade B."/>
            <person name="Legrand L."/>
            <person name="Gill N."/>
            <person name="Kane N.C."/>
            <person name="Bowers J.E."/>
            <person name="Hubner S."/>
            <person name="Bellec A."/>
            <person name="Berard A."/>
            <person name="Berges H."/>
            <person name="Blanchet N."/>
            <person name="Boniface M.C."/>
            <person name="Brunel D."/>
            <person name="Catrice O."/>
            <person name="Chaidir N."/>
            <person name="Claudel C."/>
            <person name="Donnadieu C."/>
            <person name="Faraut T."/>
            <person name="Fievet G."/>
            <person name="Helmstetter N."/>
            <person name="King M."/>
            <person name="Knapp S.J."/>
            <person name="Lai Z."/>
            <person name="Le Paslier M.C."/>
            <person name="Lippi Y."/>
            <person name="Lorenzon L."/>
            <person name="Mandel J.R."/>
            <person name="Marage G."/>
            <person name="Marchand G."/>
            <person name="Marquand E."/>
            <person name="Bret-Mestries E."/>
            <person name="Morien E."/>
            <person name="Nambeesan S."/>
            <person name="Nguyen T."/>
            <person name="Pegot-Espagnet P."/>
            <person name="Pouilly N."/>
            <person name="Raftis F."/>
            <person name="Sallet E."/>
            <person name="Schiex T."/>
            <person name="Thomas J."/>
            <person name="Vandecasteele C."/>
            <person name="Vares D."/>
            <person name="Vear F."/>
            <person name="Vautrin S."/>
            <person name="Crespi M."/>
            <person name="Mangin B."/>
            <person name="Burke J.M."/>
            <person name="Salse J."/>
            <person name="Munos S."/>
            <person name="Vincourt P."/>
            <person name="Rieseberg L.H."/>
            <person name="Langlade N.B."/>
        </authorList>
    </citation>
    <scope>NUCLEOTIDE SEQUENCE [LARGE SCALE GENOMIC DNA]</scope>
    <source>
        <strain evidence="3">cv. SF193</strain>
    </source>
</reference>
<feature type="transmembrane region" description="Helical" evidence="1">
    <location>
        <begin position="28"/>
        <end position="46"/>
    </location>
</feature>